<dbReference type="Proteomes" id="UP000449710">
    <property type="component" value="Unassembled WGS sequence"/>
</dbReference>
<dbReference type="GO" id="GO:0006313">
    <property type="term" value="P:DNA transposition"/>
    <property type="evidence" value="ECO:0007669"/>
    <property type="project" value="InterPro"/>
</dbReference>
<evidence type="ECO:0000259" key="1">
    <source>
        <dbReference type="Pfam" id="PF01548"/>
    </source>
</evidence>
<gene>
    <name evidence="3" type="ORF">ISALK_09175</name>
</gene>
<sequence>MYCTQNEKINQVTESTLVVGIDIGSKTHYARAFNWRGIEFTKYLRFDNTAAGFKVLDQWILNLQKKHHLSEFLIGAEPTGHYWYALADHLKANQSSLVLVNSTHVKQSKALDDNNPSKSDQKDPKVIAKLVIDGRYNNPYLPEKEHAELRVAHNNYLRVKGDISRLKNKVQRWLKIYFPEYKEVFKDPFGEASVEVLSRLALPSHIMKMDAESINEIFRSVNIRAVGIKRSQRLIEAAKGSIGRKTEPVAAAMEIEMLIEEYRLKTKQIDKAEQFLESICARIPSAEKLEEIKGIGPISSAGFLAEVGDISRFQSPKQIQAYSGLNLKETSSGAHKGKTEINRRGRKRLRTTLFQAVLSLVSNNDAFKALHHYNINEKPNPMKKKQSIVALSCKLIRIFYAMLTKGVSFDPEKMLKDIQRPTFLAAA</sequence>
<feature type="domain" description="Transposase IS110-like N-terminal" evidence="1">
    <location>
        <begin position="19"/>
        <end position="179"/>
    </location>
</feature>
<dbReference type="PANTHER" id="PTHR33055">
    <property type="entry name" value="TRANSPOSASE FOR INSERTION SEQUENCE ELEMENT IS1111A"/>
    <property type="match status" value="1"/>
</dbReference>
<evidence type="ECO:0000259" key="2">
    <source>
        <dbReference type="Pfam" id="PF02371"/>
    </source>
</evidence>
<accession>A0AA43XL72</accession>
<feature type="domain" description="Transposase IS116/IS110/IS902 C-terminal" evidence="2">
    <location>
        <begin position="287"/>
        <end position="371"/>
    </location>
</feature>
<dbReference type="InterPro" id="IPR002525">
    <property type="entry name" value="Transp_IS110-like_N"/>
</dbReference>
<name>A0AA43XL72_9CLOT</name>
<dbReference type="EMBL" id="SUMG01000010">
    <property type="protein sequence ID" value="NBG88672.1"/>
    <property type="molecule type" value="Genomic_DNA"/>
</dbReference>
<organism evidence="3 4">
    <name type="scientific">Isachenkonia alkalipeptolytica</name>
    <dbReference type="NCBI Taxonomy" id="2565777"/>
    <lineage>
        <taxon>Bacteria</taxon>
        <taxon>Bacillati</taxon>
        <taxon>Bacillota</taxon>
        <taxon>Clostridia</taxon>
        <taxon>Eubacteriales</taxon>
        <taxon>Clostridiaceae</taxon>
        <taxon>Isachenkonia</taxon>
    </lineage>
</organism>
<dbReference type="RefSeq" id="WP_160721517.1">
    <property type="nucleotide sequence ID" value="NZ_SUMG01000010.1"/>
</dbReference>
<dbReference type="GO" id="GO:0004803">
    <property type="term" value="F:transposase activity"/>
    <property type="evidence" value="ECO:0007669"/>
    <property type="project" value="InterPro"/>
</dbReference>
<proteinExistence type="predicted"/>
<evidence type="ECO:0000313" key="3">
    <source>
        <dbReference type="EMBL" id="NBG88672.1"/>
    </source>
</evidence>
<dbReference type="AlphaFoldDB" id="A0AA43XL72"/>
<dbReference type="Pfam" id="PF01548">
    <property type="entry name" value="DEDD_Tnp_IS110"/>
    <property type="match status" value="1"/>
</dbReference>
<reference evidence="3 4" key="1">
    <citation type="submission" date="2019-04" db="EMBL/GenBank/DDBJ databases">
        <title>Isachenkonia alkalipeptolytica gen. nov. sp. nov. a new anaerobic, alkiliphilic organothrophic bacterium capable to reduce synthesized ferrihydrite isolated from a soda lake.</title>
        <authorList>
            <person name="Toshchakov S.V."/>
            <person name="Zavarzina D.G."/>
            <person name="Zhilina T.N."/>
            <person name="Kostrikina N.A."/>
            <person name="Kublanov I.V."/>
        </authorList>
    </citation>
    <scope>NUCLEOTIDE SEQUENCE [LARGE SCALE GENOMIC DNA]</scope>
    <source>
        <strain evidence="3 4">Z-1701</strain>
    </source>
</reference>
<dbReference type="InterPro" id="IPR047650">
    <property type="entry name" value="Transpos_IS110"/>
</dbReference>
<evidence type="ECO:0000313" key="4">
    <source>
        <dbReference type="Proteomes" id="UP000449710"/>
    </source>
</evidence>
<dbReference type="InterPro" id="IPR003346">
    <property type="entry name" value="Transposase_20"/>
</dbReference>
<dbReference type="Pfam" id="PF02371">
    <property type="entry name" value="Transposase_20"/>
    <property type="match status" value="1"/>
</dbReference>
<comment type="caution">
    <text evidence="3">The sequence shown here is derived from an EMBL/GenBank/DDBJ whole genome shotgun (WGS) entry which is preliminary data.</text>
</comment>
<protein>
    <submittedName>
        <fullName evidence="3">IS110 family transposase</fullName>
    </submittedName>
</protein>
<keyword evidence="4" id="KW-1185">Reference proteome</keyword>
<dbReference type="PANTHER" id="PTHR33055:SF13">
    <property type="entry name" value="TRANSPOSASE"/>
    <property type="match status" value="1"/>
</dbReference>
<dbReference type="NCBIfam" id="NF033542">
    <property type="entry name" value="transpos_IS110"/>
    <property type="match status" value="1"/>
</dbReference>
<dbReference type="GO" id="GO:0003677">
    <property type="term" value="F:DNA binding"/>
    <property type="evidence" value="ECO:0007669"/>
    <property type="project" value="InterPro"/>
</dbReference>